<feature type="domain" description="Sema" evidence="8">
    <location>
        <begin position="20"/>
        <end position="461"/>
    </location>
</feature>
<dbReference type="InterPro" id="IPR013783">
    <property type="entry name" value="Ig-like_fold"/>
</dbReference>
<dbReference type="InterPro" id="IPR036352">
    <property type="entry name" value="Semap_dom_sf"/>
</dbReference>
<dbReference type="Proteomes" id="UP000261540">
    <property type="component" value="Unplaced"/>
</dbReference>
<evidence type="ECO:0000256" key="4">
    <source>
        <dbReference type="ARBA" id="ARBA00023157"/>
    </source>
</evidence>
<evidence type="ECO:0000256" key="2">
    <source>
        <dbReference type="ARBA" id="ARBA00009492"/>
    </source>
</evidence>
<proteinExistence type="inferred from homology"/>
<dbReference type="InterPro" id="IPR027231">
    <property type="entry name" value="Semaphorin"/>
</dbReference>
<comment type="subcellular location">
    <subcellularLocation>
        <location evidence="1">Membrane</location>
    </subcellularLocation>
</comment>
<dbReference type="InterPro" id="IPR002165">
    <property type="entry name" value="Plexin_repeat"/>
</dbReference>
<dbReference type="GO" id="GO:0045499">
    <property type="term" value="F:chemorepellent activity"/>
    <property type="evidence" value="ECO:0007669"/>
    <property type="project" value="TreeGrafter"/>
</dbReference>
<accession>A0A3B3QFK5</accession>
<dbReference type="SUPFAM" id="SSF103575">
    <property type="entry name" value="Plexin repeat"/>
    <property type="match status" value="1"/>
</dbReference>
<organism evidence="9 10">
    <name type="scientific">Paramormyrops kingsleyae</name>
    <dbReference type="NCBI Taxonomy" id="1676925"/>
    <lineage>
        <taxon>Eukaryota</taxon>
        <taxon>Metazoa</taxon>
        <taxon>Chordata</taxon>
        <taxon>Craniata</taxon>
        <taxon>Vertebrata</taxon>
        <taxon>Euteleostomi</taxon>
        <taxon>Actinopterygii</taxon>
        <taxon>Neopterygii</taxon>
        <taxon>Teleostei</taxon>
        <taxon>Osteoglossocephala</taxon>
        <taxon>Osteoglossomorpha</taxon>
        <taxon>Osteoglossiformes</taxon>
        <taxon>Mormyridae</taxon>
        <taxon>Paramormyrops</taxon>
    </lineage>
</organism>
<comment type="caution">
    <text evidence="6">Lacks conserved residue(s) required for the propagation of feature annotation.</text>
</comment>
<dbReference type="Gene3D" id="2.60.40.10">
    <property type="entry name" value="Immunoglobulins"/>
    <property type="match status" value="1"/>
</dbReference>
<dbReference type="FunFam" id="2.130.10.10:FF:000223">
    <property type="entry name" value="semaphorin-7A isoform X1"/>
    <property type="match status" value="1"/>
</dbReference>
<feature type="chain" id="PRO_5017316514" evidence="7">
    <location>
        <begin position="16"/>
        <end position="640"/>
    </location>
</feature>
<evidence type="ECO:0000313" key="9">
    <source>
        <dbReference type="Ensembl" id="ENSPKIP00000004191.1"/>
    </source>
</evidence>
<dbReference type="OrthoDB" id="9945363at2759"/>
<feature type="signal peptide" evidence="7">
    <location>
        <begin position="1"/>
        <end position="15"/>
    </location>
</feature>
<dbReference type="PANTHER" id="PTHR11036">
    <property type="entry name" value="SEMAPHORIN"/>
    <property type="match status" value="1"/>
</dbReference>
<evidence type="ECO:0000256" key="6">
    <source>
        <dbReference type="PROSITE-ProRule" id="PRU00352"/>
    </source>
</evidence>
<dbReference type="Gene3D" id="3.30.1680.10">
    <property type="entry name" value="ligand-binding face of the semaphorins, domain 2"/>
    <property type="match status" value="1"/>
</dbReference>
<dbReference type="Ensembl" id="ENSPKIT00000028170.1">
    <property type="protein sequence ID" value="ENSPKIP00000004191.1"/>
    <property type="gene ID" value="ENSPKIG00000021361.1"/>
</dbReference>
<protein>
    <submittedName>
        <fullName evidence="9">Si:ch211-113g11.6</fullName>
    </submittedName>
</protein>
<dbReference type="AlphaFoldDB" id="A0A3B3QFK5"/>
<keyword evidence="4" id="KW-1015">Disulfide bond</keyword>
<dbReference type="InterPro" id="IPR001627">
    <property type="entry name" value="Semap_dom"/>
</dbReference>
<dbReference type="GeneTree" id="ENSGT00940000165314"/>
<dbReference type="PROSITE" id="PS51004">
    <property type="entry name" value="SEMA"/>
    <property type="match status" value="1"/>
</dbReference>
<dbReference type="SMART" id="SM00630">
    <property type="entry name" value="Sema"/>
    <property type="match status" value="1"/>
</dbReference>
<dbReference type="FunFam" id="2.60.40.10:FF:001170">
    <property type="entry name" value="Sema domain, immunoglobulin domain (Ig), short basic domain, secreted, (Semaphorin) 3F"/>
    <property type="match status" value="1"/>
</dbReference>
<dbReference type="PANTHER" id="PTHR11036:SF85">
    <property type="entry name" value="SI:CH211-113G11.6 ISOFORM X1"/>
    <property type="match status" value="1"/>
</dbReference>
<evidence type="ECO:0000256" key="1">
    <source>
        <dbReference type="ARBA" id="ARBA00004370"/>
    </source>
</evidence>
<dbReference type="Pfam" id="PF01437">
    <property type="entry name" value="PSI"/>
    <property type="match status" value="1"/>
</dbReference>
<evidence type="ECO:0000256" key="7">
    <source>
        <dbReference type="SAM" id="SignalP"/>
    </source>
</evidence>
<dbReference type="GO" id="GO:0005886">
    <property type="term" value="C:plasma membrane"/>
    <property type="evidence" value="ECO:0007669"/>
    <property type="project" value="TreeGrafter"/>
</dbReference>
<evidence type="ECO:0000256" key="3">
    <source>
        <dbReference type="ARBA" id="ARBA00023136"/>
    </source>
</evidence>
<sequence>MRYFIFCSLFFIVFAEKGPRLKFVVHESAAFQFTRPQLYSTVRLLEGEDVLYVGGQATLYMLKFTGGAVRHAEIPISSEEKVKEACLSETPQSKECDNFITVVEKIDGYVMVCGTNAGHPKCWMLVNGTAVANSTVNGVDITAADVASRIPSQPSVSLTADGNFYSAITAEGHQPGFIRRTFGPRRLITTENKWLQNPRFVGAAVIPGSVKHKEEIYFFFSEINKTANVDKEPYRACIGRVCMIDEGGIKGTLENSWTTFLKARLMCGSASRHQQFNNLKQAFVLTAREKRTGVMYGLFANAWDVTVVCAYSVEDIDLAFSTSRLKGYRGILAGYRPGMCTFKNVTTSLNAKTLGVIRDHPEIEDVIWPIGLAPLDLPTGDRFTKIVADTVLAVNEEHYSVVYLGTESGKVLKVLHTIEEAFIISQYSAFRSEGPVTAVAIDSERGYLYVSSPTEVQRIPLADCGRYGDGCRGCILSRDPYCGWDVGKRMCVVIPKEYNISTGMIVQSLDQSSASECGESAAGFAGLRAHSTSPKEVEVDVDGPVLLPCPVYSFHASYLWEKDHCTHRYPCSILGDSCVLSPMSLLPFTDGIFRCMALEDSHKVEVVSYKVIINKGPVSASVTWLLRYSLFLFTTPFWFI</sequence>
<comment type="similarity">
    <text evidence="2">Belongs to the semaphorin family.</text>
</comment>
<keyword evidence="5" id="KW-0325">Glycoprotein</keyword>
<dbReference type="GO" id="GO:0007411">
    <property type="term" value="P:axon guidance"/>
    <property type="evidence" value="ECO:0007669"/>
    <property type="project" value="TreeGrafter"/>
</dbReference>
<reference evidence="9" key="2">
    <citation type="submission" date="2025-09" db="UniProtKB">
        <authorList>
            <consortium name="Ensembl"/>
        </authorList>
    </citation>
    <scope>IDENTIFICATION</scope>
</reference>
<keyword evidence="10" id="KW-1185">Reference proteome</keyword>
<dbReference type="SMART" id="SM00423">
    <property type="entry name" value="PSI"/>
    <property type="match status" value="1"/>
</dbReference>
<dbReference type="STRING" id="1676925.ENSPKIP00000004191"/>
<dbReference type="InterPro" id="IPR016201">
    <property type="entry name" value="PSI"/>
</dbReference>
<evidence type="ECO:0000256" key="5">
    <source>
        <dbReference type="ARBA" id="ARBA00023180"/>
    </source>
</evidence>
<reference evidence="9" key="1">
    <citation type="submission" date="2025-08" db="UniProtKB">
        <authorList>
            <consortium name="Ensembl"/>
        </authorList>
    </citation>
    <scope>IDENTIFICATION</scope>
</reference>
<dbReference type="Pfam" id="PF01403">
    <property type="entry name" value="Sema"/>
    <property type="match status" value="1"/>
</dbReference>
<dbReference type="KEGG" id="pki:111853496"/>
<dbReference type="GO" id="GO:0071526">
    <property type="term" value="P:semaphorin-plexin signaling pathway"/>
    <property type="evidence" value="ECO:0007669"/>
    <property type="project" value="TreeGrafter"/>
</dbReference>
<dbReference type="Gene3D" id="2.130.10.10">
    <property type="entry name" value="YVTN repeat-like/Quinoprotein amine dehydrogenase"/>
    <property type="match status" value="1"/>
</dbReference>
<name>A0A3B3QFK5_9TELE</name>
<dbReference type="SUPFAM" id="SSF101912">
    <property type="entry name" value="Sema domain"/>
    <property type="match status" value="1"/>
</dbReference>
<evidence type="ECO:0000313" key="10">
    <source>
        <dbReference type="Proteomes" id="UP000261540"/>
    </source>
</evidence>
<keyword evidence="3" id="KW-0472">Membrane</keyword>
<dbReference type="GO" id="GO:0030335">
    <property type="term" value="P:positive regulation of cell migration"/>
    <property type="evidence" value="ECO:0007669"/>
    <property type="project" value="TreeGrafter"/>
</dbReference>
<dbReference type="GO" id="GO:0001755">
    <property type="term" value="P:neural crest cell migration"/>
    <property type="evidence" value="ECO:0007669"/>
    <property type="project" value="TreeGrafter"/>
</dbReference>
<keyword evidence="7" id="KW-0732">Signal</keyword>
<dbReference type="GO" id="GO:0030215">
    <property type="term" value="F:semaphorin receptor binding"/>
    <property type="evidence" value="ECO:0007669"/>
    <property type="project" value="InterPro"/>
</dbReference>
<evidence type="ECO:0000259" key="8">
    <source>
        <dbReference type="PROSITE" id="PS51004"/>
    </source>
</evidence>
<dbReference type="InterPro" id="IPR015943">
    <property type="entry name" value="WD40/YVTN_repeat-like_dom_sf"/>
</dbReference>